<dbReference type="RefSeq" id="WP_024828449.1">
    <property type="nucleotide sequence ID" value="NZ_BPQZ01000003.1"/>
</dbReference>
<dbReference type="InterPro" id="IPR003782">
    <property type="entry name" value="SCO1/SenC"/>
</dbReference>
<evidence type="ECO:0000256" key="3">
    <source>
        <dbReference type="PIRSR" id="PIRSR603782-1"/>
    </source>
</evidence>
<evidence type="ECO:0000313" key="6">
    <source>
        <dbReference type="Proteomes" id="UP001157440"/>
    </source>
</evidence>
<keyword evidence="4" id="KW-1015">Disulfide bond</keyword>
<comment type="similarity">
    <text evidence="1">Belongs to the SCO1/2 family.</text>
</comment>
<sequence>MKRLRIVRAGPWTLSLAALVAFGLYGNGLFEPKPRRMASTPDRTQIGGPFRLTSHKGEVLTDGDFEGRPLAVFFGFTHCPEVCPTALLEMTELLAALGPDADKVTALFVTVDPERDTKQILADYLRAFDPRIVGLTGTIAEVEAAARAYHAYFRKVPIEGGGYTMDHTATTYLMRPGGGMANALDPHEPRETRLLKLRRLIAR</sequence>
<reference evidence="6" key="1">
    <citation type="journal article" date="2019" name="Int. J. Syst. Evol. Microbiol.">
        <title>The Global Catalogue of Microorganisms (GCM) 10K type strain sequencing project: providing services to taxonomists for standard genome sequencing and annotation.</title>
        <authorList>
            <consortium name="The Broad Institute Genomics Platform"/>
            <consortium name="The Broad Institute Genome Sequencing Center for Infectious Disease"/>
            <person name="Wu L."/>
            <person name="Ma J."/>
        </authorList>
    </citation>
    <scope>NUCLEOTIDE SEQUENCE [LARGE SCALE GENOMIC DNA]</scope>
    <source>
        <strain evidence="6">NBRC 103632</strain>
    </source>
</reference>
<dbReference type="PANTHER" id="PTHR12151">
    <property type="entry name" value="ELECTRON TRANSPORT PROTIN SCO1/SENC FAMILY MEMBER"/>
    <property type="match status" value="1"/>
</dbReference>
<evidence type="ECO:0000256" key="1">
    <source>
        <dbReference type="ARBA" id="ARBA00010996"/>
    </source>
</evidence>
<protein>
    <submittedName>
        <fullName evidence="5">Photosynthetic protein synthase I</fullName>
    </submittedName>
</protein>
<dbReference type="EMBL" id="BSPL01000023">
    <property type="protein sequence ID" value="GLS72831.1"/>
    <property type="molecule type" value="Genomic_DNA"/>
</dbReference>
<feature type="binding site" evidence="3">
    <location>
        <position position="79"/>
    </location>
    <ligand>
        <name>Cu cation</name>
        <dbReference type="ChEBI" id="CHEBI:23378"/>
    </ligand>
</feature>
<name>A0AA37TFC6_9HYPH</name>
<organism evidence="5 6">
    <name type="scientific">Methylobacterium tardum</name>
    <dbReference type="NCBI Taxonomy" id="374432"/>
    <lineage>
        <taxon>Bacteria</taxon>
        <taxon>Pseudomonadati</taxon>
        <taxon>Pseudomonadota</taxon>
        <taxon>Alphaproteobacteria</taxon>
        <taxon>Hyphomicrobiales</taxon>
        <taxon>Methylobacteriaceae</taxon>
        <taxon>Methylobacterium</taxon>
    </lineage>
</organism>
<keyword evidence="3" id="KW-0479">Metal-binding</keyword>
<proteinExistence type="inferred from homology"/>
<feature type="binding site" evidence="3">
    <location>
        <position position="167"/>
    </location>
    <ligand>
        <name>Cu cation</name>
        <dbReference type="ChEBI" id="CHEBI:23378"/>
    </ligand>
</feature>
<dbReference type="GO" id="GO:0046872">
    <property type="term" value="F:metal ion binding"/>
    <property type="evidence" value="ECO:0007669"/>
    <property type="project" value="UniProtKB-KW"/>
</dbReference>
<dbReference type="SUPFAM" id="SSF52833">
    <property type="entry name" value="Thioredoxin-like"/>
    <property type="match status" value="1"/>
</dbReference>
<feature type="binding site" evidence="3">
    <location>
        <position position="83"/>
    </location>
    <ligand>
        <name>Cu cation</name>
        <dbReference type="ChEBI" id="CHEBI:23378"/>
    </ligand>
</feature>
<evidence type="ECO:0000313" key="5">
    <source>
        <dbReference type="EMBL" id="GLS72831.1"/>
    </source>
</evidence>
<keyword evidence="2 3" id="KW-0186">Copper</keyword>
<dbReference type="FunFam" id="3.40.30.10:FF:000013">
    <property type="entry name" value="Blast:Protein SCO1 homolog, mitochondrial"/>
    <property type="match status" value="1"/>
</dbReference>
<evidence type="ECO:0000256" key="4">
    <source>
        <dbReference type="PIRSR" id="PIRSR603782-2"/>
    </source>
</evidence>
<gene>
    <name evidence="5" type="ORF">GCM10007890_48460</name>
</gene>
<evidence type="ECO:0000256" key="2">
    <source>
        <dbReference type="ARBA" id="ARBA00023008"/>
    </source>
</evidence>
<accession>A0AA37TFC6</accession>
<comment type="caution">
    <text evidence="5">The sequence shown here is derived from an EMBL/GenBank/DDBJ whole genome shotgun (WGS) entry which is preliminary data.</text>
</comment>
<dbReference type="AlphaFoldDB" id="A0AA37TFC6"/>
<feature type="disulfide bond" description="Redox-active" evidence="4">
    <location>
        <begin position="79"/>
        <end position="83"/>
    </location>
</feature>
<dbReference type="Gene3D" id="3.40.30.10">
    <property type="entry name" value="Glutaredoxin"/>
    <property type="match status" value="1"/>
</dbReference>
<dbReference type="PANTHER" id="PTHR12151:SF25">
    <property type="entry name" value="LINALOOL DEHYDRATASE_ISOMERASE DOMAIN-CONTAINING PROTEIN"/>
    <property type="match status" value="1"/>
</dbReference>
<dbReference type="Proteomes" id="UP001157440">
    <property type="component" value="Unassembled WGS sequence"/>
</dbReference>
<dbReference type="Pfam" id="PF02630">
    <property type="entry name" value="SCO1-SenC"/>
    <property type="match status" value="1"/>
</dbReference>
<dbReference type="InterPro" id="IPR036249">
    <property type="entry name" value="Thioredoxin-like_sf"/>
</dbReference>
<keyword evidence="6" id="KW-1185">Reference proteome</keyword>
<dbReference type="CDD" id="cd02968">
    <property type="entry name" value="SCO"/>
    <property type="match status" value="1"/>
</dbReference>